<evidence type="ECO:0000256" key="3">
    <source>
        <dbReference type="ARBA" id="ARBA00013152"/>
    </source>
</evidence>
<dbReference type="InterPro" id="IPR005478">
    <property type="entry name" value="Transketolase_bac-like"/>
</dbReference>
<comment type="cofactor">
    <cofactor evidence="13">
        <name>thiamine diphosphate</name>
        <dbReference type="ChEBI" id="CHEBI:58937"/>
    </cofactor>
    <text evidence="13">Binds 1 thiamine pyrophosphate per subunit. During the reaction, the substrate forms a covalent intermediate with the cofactor.</text>
</comment>
<comment type="cofactor">
    <cofactor evidence="16">
        <name>Mg(2+)</name>
        <dbReference type="ChEBI" id="CHEBI:18420"/>
    </cofactor>
    <cofactor evidence="16">
        <name>Ca(2+)</name>
        <dbReference type="ChEBI" id="CHEBI:29108"/>
    </cofactor>
    <cofactor evidence="16">
        <name>Mn(2+)</name>
        <dbReference type="ChEBI" id="CHEBI:29035"/>
    </cofactor>
    <cofactor evidence="16">
        <name>Co(2+)</name>
        <dbReference type="ChEBI" id="CHEBI:48828"/>
    </cofactor>
    <text evidence="16">Binds 1 Mg(2+) ion per subunit. Can also utilize other divalent metal cations, such as Ca(2+), Mn(2+) and Co(2+).</text>
</comment>
<dbReference type="FunFam" id="3.40.50.970:FF:000004">
    <property type="entry name" value="Transketolase"/>
    <property type="match status" value="1"/>
</dbReference>
<dbReference type="OrthoDB" id="8732661at2"/>
<dbReference type="CDD" id="cd02012">
    <property type="entry name" value="TPP_TK"/>
    <property type="match status" value="1"/>
</dbReference>
<feature type="binding site" evidence="13">
    <location>
        <begin position="115"/>
        <end position="117"/>
    </location>
    <ligand>
        <name>thiamine diphosphate</name>
        <dbReference type="ChEBI" id="CHEBI:58937"/>
    </ligand>
</feature>
<comment type="similarity">
    <text evidence="1 16">Belongs to the transketolase family.</text>
</comment>
<dbReference type="EC" id="2.2.1.1" evidence="3 10"/>
<dbReference type="GO" id="GO:0006098">
    <property type="term" value="P:pentose-phosphate shunt"/>
    <property type="evidence" value="ECO:0007669"/>
    <property type="project" value="TreeGrafter"/>
</dbReference>
<keyword evidence="8 13" id="KW-0786">Thiamine pyrophosphate</keyword>
<dbReference type="CDD" id="cd07033">
    <property type="entry name" value="TPP_PYR_DXS_TK_like"/>
    <property type="match status" value="1"/>
</dbReference>
<protein>
    <recommendedName>
        <fullName evidence="4 10">Transketolase</fullName>
        <ecNumber evidence="3 10">2.2.1.1</ecNumber>
    </recommendedName>
</protein>
<evidence type="ECO:0000256" key="7">
    <source>
        <dbReference type="ARBA" id="ARBA00022842"/>
    </source>
</evidence>
<dbReference type="PROSITE" id="PS00802">
    <property type="entry name" value="TRANSKETOLASE_2"/>
    <property type="match status" value="1"/>
</dbReference>
<feature type="site" description="Important for catalytic activity" evidence="15">
    <location>
        <position position="27"/>
    </location>
</feature>
<dbReference type="InterPro" id="IPR033247">
    <property type="entry name" value="Transketolase_fam"/>
</dbReference>
<feature type="binding site" evidence="12">
    <location>
        <position position="383"/>
    </location>
    <ligand>
        <name>substrate</name>
    </ligand>
</feature>
<feature type="active site" description="Proton donor" evidence="11">
    <location>
        <position position="410"/>
    </location>
</feature>
<evidence type="ECO:0000256" key="8">
    <source>
        <dbReference type="ARBA" id="ARBA00023052"/>
    </source>
</evidence>
<feature type="site" description="Important for catalytic activity" evidence="15">
    <location>
        <position position="261"/>
    </location>
</feature>
<dbReference type="EMBL" id="BHVZ01000001">
    <property type="protein sequence ID" value="GCB28773.1"/>
    <property type="molecule type" value="Genomic_DNA"/>
</dbReference>
<evidence type="ECO:0000256" key="14">
    <source>
        <dbReference type="PIRSR" id="PIRSR605478-4"/>
    </source>
</evidence>
<accession>A0A401LB39</accession>
<dbReference type="Pfam" id="PF22613">
    <property type="entry name" value="Transketolase_C_1"/>
    <property type="match status" value="1"/>
</dbReference>
<dbReference type="GO" id="GO:0005829">
    <property type="term" value="C:cytosol"/>
    <property type="evidence" value="ECO:0007669"/>
    <property type="project" value="TreeGrafter"/>
</dbReference>
<evidence type="ECO:0000313" key="19">
    <source>
        <dbReference type="Proteomes" id="UP000287361"/>
    </source>
</evidence>
<name>A0A401LB39_9FIRM</name>
<dbReference type="GO" id="GO:0004802">
    <property type="term" value="F:transketolase activity"/>
    <property type="evidence" value="ECO:0007669"/>
    <property type="project" value="UniProtKB-UniRule"/>
</dbReference>
<dbReference type="InterPro" id="IPR005474">
    <property type="entry name" value="Transketolase_N"/>
</dbReference>
<gene>
    <name evidence="18" type="ORF">KGMB03357_04340</name>
</gene>
<evidence type="ECO:0000256" key="10">
    <source>
        <dbReference type="NCBIfam" id="TIGR00232"/>
    </source>
</evidence>
<comment type="catalytic activity">
    <reaction evidence="9 16">
        <text>D-sedoheptulose 7-phosphate + D-glyceraldehyde 3-phosphate = aldehydo-D-ribose 5-phosphate + D-xylulose 5-phosphate</text>
        <dbReference type="Rhea" id="RHEA:10508"/>
        <dbReference type="ChEBI" id="CHEBI:57483"/>
        <dbReference type="ChEBI" id="CHEBI:57737"/>
        <dbReference type="ChEBI" id="CHEBI:58273"/>
        <dbReference type="ChEBI" id="CHEBI:59776"/>
        <dbReference type="EC" id="2.2.1.1"/>
    </reaction>
</comment>
<evidence type="ECO:0000256" key="15">
    <source>
        <dbReference type="PIRSR" id="PIRSR605478-5"/>
    </source>
</evidence>
<dbReference type="PANTHER" id="PTHR43522">
    <property type="entry name" value="TRANSKETOLASE"/>
    <property type="match status" value="1"/>
</dbReference>
<keyword evidence="5 16" id="KW-0808">Transferase</keyword>
<dbReference type="InterPro" id="IPR005475">
    <property type="entry name" value="Transketolase-like_Pyr-bd"/>
</dbReference>
<sequence length="660" mass="71396">MNNMDNLTINTLRFLAAEAIQKAKSGHPGLPLGAAPAAYTLWAKELKANPANPNWDDRDRFILSAGHGSALLYSLLHVFGYGLTIEDLKNFRQRNSLTPGHPEYKHTTGVEVTTGPLGQGIANAVGMALAESHLAAKFNTPEFKVVDHYTYALCGDGCLQEGVASEAASLAGTMGLNKIIVLYDSNHITIEGDTATAFAEDVLKRFEAYGWDTQEVADGNDVDAIQAAIAAAKKSDKPSIIKIETKIGYGAPNKQGKASAHGEPLGEEEIKLTKENLGWPYADKEFFVPEEVKAHVAAITAEGAKAEAEWNEMFRAYAEKYPELAKEYAQWHSDELAADLLNDEDFWKNEGDLATRAASEKVLQKVAKVVPNLFGGSADLAPSNKSQMKDREYYSKENPAGSNVHFGIREFAMTAIANGMSVHGGVRPYIAGFFVFADYMKAGLRMEALMGLPVISILTHDSIGVGEDGPTHQPIEHLAMLRSLPNYNVFRPCDTRETAAAWYNALHSKATPTALILSRQNLPALEGTGKDALKGAYVLKDCAGTPDVLLMASGSEVELIYKAADELAAKGVKARVISMPCWEVFEAQDAAYKESVLPKNVRARLAVEAAADFGWQRYIGLDGDIICMNGFGASAPAGLLFKDFGFTVENVVEKALALVK</sequence>
<feature type="binding site" evidence="12">
    <location>
        <position position="261"/>
    </location>
    <ligand>
        <name>substrate</name>
    </ligand>
</feature>
<keyword evidence="19" id="KW-1185">Reference proteome</keyword>
<dbReference type="InterPro" id="IPR049557">
    <property type="entry name" value="Transketolase_CS"/>
</dbReference>
<dbReference type="InterPro" id="IPR055152">
    <property type="entry name" value="Transketolase-like_C_2"/>
</dbReference>
<proteinExistence type="inferred from homology"/>
<feature type="binding site" evidence="14">
    <location>
        <position position="156"/>
    </location>
    <ligand>
        <name>Mg(2+)</name>
        <dbReference type="ChEBI" id="CHEBI:18420"/>
    </ligand>
</feature>
<evidence type="ECO:0000256" key="5">
    <source>
        <dbReference type="ARBA" id="ARBA00022679"/>
    </source>
</evidence>
<dbReference type="FunFam" id="3.40.50.970:FF:000003">
    <property type="entry name" value="Transketolase"/>
    <property type="match status" value="1"/>
</dbReference>
<feature type="binding site" evidence="14">
    <location>
        <position position="188"/>
    </location>
    <ligand>
        <name>Mg(2+)</name>
        <dbReference type="ChEBI" id="CHEBI:18420"/>
    </ligand>
</feature>
<feature type="domain" description="Transketolase-like pyrimidine-binding" evidence="17">
    <location>
        <begin position="353"/>
        <end position="524"/>
    </location>
</feature>
<evidence type="ECO:0000256" key="4">
    <source>
        <dbReference type="ARBA" id="ARBA00016662"/>
    </source>
</evidence>
<dbReference type="SUPFAM" id="SSF52518">
    <property type="entry name" value="Thiamin diphosphate-binding fold (THDP-binding)"/>
    <property type="match status" value="2"/>
</dbReference>
<feature type="binding site" evidence="13">
    <location>
        <position position="157"/>
    </location>
    <ligand>
        <name>thiamine diphosphate</name>
        <dbReference type="ChEBI" id="CHEBI:58937"/>
    </ligand>
</feature>
<evidence type="ECO:0000259" key="17">
    <source>
        <dbReference type="SMART" id="SM00861"/>
    </source>
</evidence>
<evidence type="ECO:0000256" key="13">
    <source>
        <dbReference type="PIRSR" id="PIRSR605478-3"/>
    </source>
</evidence>
<feature type="binding site" evidence="13">
    <location>
        <position position="436"/>
    </location>
    <ligand>
        <name>thiamine diphosphate</name>
        <dbReference type="ChEBI" id="CHEBI:58937"/>
    </ligand>
</feature>
<evidence type="ECO:0000256" key="2">
    <source>
        <dbReference type="ARBA" id="ARBA00011738"/>
    </source>
</evidence>
<feature type="binding site" evidence="13">
    <location>
        <position position="261"/>
    </location>
    <ligand>
        <name>thiamine diphosphate</name>
        <dbReference type="ChEBI" id="CHEBI:58937"/>
    </ligand>
</feature>
<dbReference type="NCBIfam" id="TIGR00232">
    <property type="entry name" value="tktlase_bact"/>
    <property type="match status" value="1"/>
</dbReference>
<comment type="caution">
    <text evidence="18">The sequence shown here is derived from an EMBL/GenBank/DDBJ whole genome shotgun (WGS) entry which is preliminary data.</text>
</comment>
<comment type="function">
    <text evidence="16">Catalyzes the transfer of a two-carbon ketol group from a ketose donor to an aldose acceptor, via a covalent intermediate with the cofactor thiamine pyrophosphate.</text>
</comment>
<dbReference type="InterPro" id="IPR029061">
    <property type="entry name" value="THDP-binding"/>
</dbReference>
<feature type="binding site" evidence="12">
    <location>
        <position position="460"/>
    </location>
    <ligand>
        <name>substrate</name>
    </ligand>
</feature>
<dbReference type="GO" id="GO:0046872">
    <property type="term" value="F:metal ion binding"/>
    <property type="evidence" value="ECO:0007669"/>
    <property type="project" value="UniProtKB-KW"/>
</dbReference>
<keyword evidence="6 14" id="KW-0479">Metal-binding</keyword>
<reference evidence="18 19" key="1">
    <citation type="submission" date="2018-10" db="EMBL/GenBank/DDBJ databases">
        <title>Draft Genome Sequence of Anaerotignum sp. KCTC 15736.</title>
        <authorList>
            <person name="Choi S.H."/>
            <person name="Kim J.S."/>
            <person name="Kang S.W."/>
            <person name="Lee J.S."/>
            <person name="Park S.H."/>
        </authorList>
    </citation>
    <scope>NUCLEOTIDE SEQUENCE [LARGE SCALE GENOMIC DNA]</scope>
    <source>
        <strain evidence="18 19">KCTC 15736</strain>
    </source>
</reference>
<evidence type="ECO:0000256" key="11">
    <source>
        <dbReference type="PIRSR" id="PIRSR605478-1"/>
    </source>
</evidence>
<feature type="binding site" evidence="12">
    <location>
        <position position="472"/>
    </location>
    <ligand>
        <name>substrate</name>
    </ligand>
</feature>
<comment type="cofactor">
    <cofactor evidence="14">
        <name>Mg(2+)</name>
        <dbReference type="ChEBI" id="CHEBI:18420"/>
    </cofactor>
    <text evidence="14">Binds 1 Mg(2+) ion per subunit. Can also utilize other divalent metal cations, such as Ca(2+), Mn(2+) and Co(2+).</text>
</comment>
<dbReference type="Gene3D" id="3.40.50.920">
    <property type="match status" value="1"/>
</dbReference>
<dbReference type="InterPro" id="IPR020826">
    <property type="entry name" value="Transketolase_BS"/>
</dbReference>
<evidence type="ECO:0000256" key="6">
    <source>
        <dbReference type="ARBA" id="ARBA00022723"/>
    </source>
</evidence>
<dbReference type="SUPFAM" id="SSF52922">
    <property type="entry name" value="TK C-terminal domain-like"/>
    <property type="match status" value="1"/>
</dbReference>
<feature type="binding site" evidence="13">
    <location>
        <position position="186"/>
    </location>
    <ligand>
        <name>thiamine diphosphate</name>
        <dbReference type="ChEBI" id="CHEBI:58937"/>
    </ligand>
</feature>
<feature type="binding site" evidence="12">
    <location>
        <position position="27"/>
    </location>
    <ligand>
        <name>substrate</name>
    </ligand>
</feature>
<dbReference type="PANTHER" id="PTHR43522:SF2">
    <property type="entry name" value="TRANSKETOLASE 1-RELATED"/>
    <property type="match status" value="1"/>
</dbReference>
<dbReference type="SMART" id="SM00861">
    <property type="entry name" value="Transket_pyr"/>
    <property type="match status" value="1"/>
</dbReference>
<dbReference type="Gene3D" id="3.40.50.970">
    <property type="match status" value="2"/>
</dbReference>
<feature type="binding site" evidence="12">
    <location>
        <position position="356"/>
    </location>
    <ligand>
        <name>substrate</name>
    </ligand>
</feature>
<organism evidence="18 19">
    <name type="scientific">Anaerotignum faecicola</name>
    <dbReference type="NCBI Taxonomy" id="2358141"/>
    <lineage>
        <taxon>Bacteria</taxon>
        <taxon>Bacillati</taxon>
        <taxon>Bacillota</taxon>
        <taxon>Clostridia</taxon>
        <taxon>Lachnospirales</taxon>
        <taxon>Anaerotignaceae</taxon>
        <taxon>Anaerotignum</taxon>
    </lineage>
</organism>
<keyword evidence="16" id="KW-0106">Calcium</keyword>
<keyword evidence="7 14" id="KW-0460">Magnesium</keyword>
<comment type="subunit">
    <text evidence="2 16">Homodimer.</text>
</comment>
<feature type="binding site" evidence="12">
    <location>
        <position position="519"/>
    </location>
    <ligand>
        <name>substrate</name>
    </ligand>
</feature>
<evidence type="ECO:0000256" key="1">
    <source>
        <dbReference type="ARBA" id="ARBA00007131"/>
    </source>
</evidence>
<dbReference type="Pfam" id="PF02779">
    <property type="entry name" value="Transket_pyr"/>
    <property type="match status" value="1"/>
</dbReference>
<feature type="binding site" evidence="14">
    <location>
        <position position="186"/>
    </location>
    <ligand>
        <name>Mg(2+)</name>
        <dbReference type="ChEBI" id="CHEBI:18420"/>
    </ligand>
</feature>
<dbReference type="Proteomes" id="UP000287361">
    <property type="component" value="Unassembled WGS sequence"/>
</dbReference>
<evidence type="ECO:0000256" key="9">
    <source>
        <dbReference type="ARBA" id="ARBA00049473"/>
    </source>
</evidence>
<feature type="binding site" evidence="12">
    <location>
        <position position="468"/>
    </location>
    <ligand>
        <name>substrate</name>
    </ligand>
</feature>
<dbReference type="InterPro" id="IPR009014">
    <property type="entry name" value="Transketo_C/PFOR_II"/>
</dbReference>
<evidence type="ECO:0000256" key="12">
    <source>
        <dbReference type="PIRSR" id="PIRSR605478-2"/>
    </source>
</evidence>
<evidence type="ECO:0000313" key="18">
    <source>
        <dbReference type="EMBL" id="GCB28773.1"/>
    </source>
</evidence>
<dbReference type="FunFam" id="3.40.50.920:FF:000003">
    <property type="entry name" value="Transketolase"/>
    <property type="match status" value="1"/>
</dbReference>
<dbReference type="AlphaFoldDB" id="A0A401LB39"/>
<feature type="binding site" evidence="13">
    <location>
        <position position="67"/>
    </location>
    <ligand>
        <name>thiamine diphosphate</name>
        <dbReference type="ChEBI" id="CHEBI:58937"/>
    </ligand>
</feature>
<dbReference type="PROSITE" id="PS00801">
    <property type="entry name" value="TRANSKETOLASE_1"/>
    <property type="match status" value="1"/>
</dbReference>
<evidence type="ECO:0000256" key="16">
    <source>
        <dbReference type="RuleBase" id="RU004996"/>
    </source>
</evidence>
<dbReference type="Pfam" id="PF00456">
    <property type="entry name" value="Transketolase_N"/>
    <property type="match status" value="1"/>
</dbReference>